<dbReference type="RefSeq" id="WP_189336327.1">
    <property type="nucleotide sequence ID" value="NZ_AP023356.1"/>
</dbReference>
<dbReference type="EMBL" id="AP023356">
    <property type="protein sequence ID" value="BCJ45331.1"/>
    <property type="molecule type" value="Genomic_DNA"/>
</dbReference>
<dbReference type="InterPro" id="IPR025141">
    <property type="entry name" value="DUF4082"/>
</dbReference>
<organism evidence="2 3">
    <name type="scientific">Actinoplanes ianthinogenes</name>
    <dbReference type="NCBI Taxonomy" id="122358"/>
    <lineage>
        <taxon>Bacteria</taxon>
        <taxon>Bacillati</taxon>
        <taxon>Actinomycetota</taxon>
        <taxon>Actinomycetes</taxon>
        <taxon>Micromonosporales</taxon>
        <taxon>Micromonosporaceae</taxon>
        <taxon>Actinoplanes</taxon>
    </lineage>
</organism>
<evidence type="ECO:0000313" key="3">
    <source>
        <dbReference type="Proteomes" id="UP000676967"/>
    </source>
</evidence>
<dbReference type="Pfam" id="PF13313">
    <property type="entry name" value="DUF4082"/>
    <property type="match status" value="1"/>
</dbReference>
<proteinExistence type="predicted"/>
<evidence type="ECO:0000313" key="2">
    <source>
        <dbReference type="EMBL" id="BCJ45331.1"/>
    </source>
</evidence>
<gene>
    <name evidence="2" type="ORF">Aiant_59880</name>
</gene>
<reference evidence="2 3" key="1">
    <citation type="submission" date="2020-08" db="EMBL/GenBank/DDBJ databases">
        <title>Whole genome shotgun sequence of Actinoplanes ianthinogenes NBRC 13996.</title>
        <authorList>
            <person name="Komaki H."/>
            <person name="Tamura T."/>
        </authorList>
    </citation>
    <scope>NUCLEOTIDE SEQUENCE [LARGE SCALE GENOMIC DNA]</scope>
    <source>
        <strain evidence="2 3">NBRC 13996</strain>
    </source>
</reference>
<accession>A0ABN6CK26</accession>
<name>A0ABN6CK26_9ACTN</name>
<keyword evidence="3" id="KW-1185">Reference proteome</keyword>
<feature type="domain" description="DUF4082" evidence="1">
    <location>
        <begin position="48"/>
        <end position="183"/>
    </location>
</feature>
<protein>
    <recommendedName>
        <fullName evidence="1">DUF4082 domain-containing protein</fullName>
    </recommendedName>
</protein>
<evidence type="ECO:0000259" key="1">
    <source>
        <dbReference type="Pfam" id="PF13313"/>
    </source>
</evidence>
<sequence>MTAAKTRTGGAWVDSTKVAKVRVGGVWVDYGPSGGGTVTERFSYPTPPGLPNNDEAQRLNLGVLWSASASGSWIGNQVYTPSSVMLPDMTALAFTGSTELARKTATSPSVGQLVDILFDTPVAITASVTYQAAYSAVRYAATAGGSMTWPYTTAHMATGSGTPSRFAAGPVGTVPTNASAAGYHVTPIVQFSA</sequence>
<dbReference type="Proteomes" id="UP000676967">
    <property type="component" value="Chromosome"/>
</dbReference>